<reference evidence="5" key="1">
    <citation type="submission" date="2017-10" db="EMBL/GenBank/DDBJ databases">
        <title>Rapid genome shrinkage in a self-fertile nematode reveals novel sperm competition proteins.</title>
        <authorList>
            <person name="Yin D."/>
            <person name="Schwarz E.M."/>
            <person name="Thomas C.G."/>
            <person name="Felde R.L."/>
            <person name="Korf I.F."/>
            <person name="Cutter A.D."/>
            <person name="Schartner C.M."/>
            <person name="Ralston E.J."/>
            <person name="Meyer B.J."/>
            <person name="Haag E.S."/>
        </authorList>
    </citation>
    <scope>NUCLEOTIDE SEQUENCE [LARGE SCALE GENOMIC DNA]</scope>
    <source>
        <strain evidence="5">JU1422</strain>
    </source>
</reference>
<name>A0A2G5VM13_9PELO</name>
<proteinExistence type="predicted"/>
<comment type="caution">
    <text evidence="4">The sequence shown here is derived from an EMBL/GenBank/DDBJ whole genome shotgun (WGS) entry which is preliminary data.</text>
</comment>
<keyword evidence="1" id="KW-0812">Transmembrane</keyword>
<dbReference type="EMBL" id="PDUG01000001">
    <property type="protein sequence ID" value="PIC52829.1"/>
    <property type="molecule type" value="Genomic_DNA"/>
</dbReference>
<dbReference type="AlphaFoldDB" id="A0A2G5VM13"/>
<dbReference type="PANTHER" id="PTHR21503:SF8">
    <property type="entry name" value="F-BOX ASSOCIATED DOMAIN-CONTAINING PROTEIN-RELATED"/>
    <property type="match status" value="1"/>
</dbReference>
<keyword evidence="1" id="KW-0472">Membrane</keyword>
<evidence type="ECO:0000259" key="2">
    <source>
        <dbReference type="Pfam" id="PF00646"/>
    </source>
</evidence>
<keyword evidence="5" id="KW-1185">Reference proteome</keyword>
<evidence type="ECO:0000259" key="3">
    <source>
        <dbReference type="Pfam" id="PF07735"/>
    </source>
</evidence>
<keyword evidence="1" id="KW-1133">Transmembrane helix</keyword>
<protein>
    <submittedName>
        <fullName evidence="4">Uncharacterized protein</fullName>
    </submittedName>
</protein>
<feature type="domain" description="F-box" evidence="2">
    <location>
        <begin position="46"/>
        <end position="85"/>
    </location>
</feature>
<dbReference type="Proteomes" id="UP000230233">
    <property type="component" value="Chromosome I"/>
</dbReference>
<feature type="transmembrane region" description="Helical" evidence="1">
    <location>
        <begin position="12"/>
        <end position="32"/>
    </location>
</feature>
<gene>
    <name evidence="4" type="primary">Cnig_chr_I.g2771</name>
    <name evidence="4" type="ORF">B9Z55_002771</name>
</gene>
<dbReference type="Pfam" id="PF07735">
    <property type="entry name" value="FBA_2"/>
    <property type="match status" value="1"/>
</dbReference>
<feature type="domain" description="Sdz-33 F-box" evidence="3">
    <location>
        <begin position="234"/>
        <end position="291"/>
    </location>
</feature>
<evidence type="ECO:0000313" key="5">
    <source>
        <dbReference type="Proteomes" id="UP000230233"/>
    </source>
</evidence>
<dbReference type="PANTHER" id="PTHR21503">
    <property type="entry name" value="F-BOX-CONTAINING HYPOTHETICAL PROTEIN C.ELEGANS"/>
    <property type="match status" value="1"/>
</dbReference>
<accession>A0A2G5VM13</accession>
<sequence length="364" mass="43047">MLWPLLCRTFIIIVIFRRIFWLLGVIYDFLILRKTPPEVKKPRFPFLKLHYVAIREVLKALDPLDHVNFSKASKSCRRLSTIRKPYTVKLTFANRPLITFCNGPIEYVVKWTVFREKDGNRVFWKQYSVDNLYKYSENSLDAVNELKEYHLYVKSLMSVEIDTVEWQMSYFNGLCRKDVDWLRANAPEFPALSVLGTNQRQEDLEYILDNLKFTKSLKINVNVIEPRPLRIPDTLEELRISYGSWITLDYIMSLKMRRLAFRGTYLTNQDINVFFKSWLEMKSHHDLERFETNLTNREDFIAIGLRDIPYRMGSMRHLPGWSYISVQGSFEVTRNDGLTASVCTYLCVSGFTVIMYTRLSDLNQ</sequence>
<dbReference type="Pfam" id="PF00646">
    <property type="entry name" value="F-box"/>
    <property type="match status" value="1"/>
</dbReference>
<organism evidence="4 5">
    <name type="scientific">Caenorhabditis nigoni</name>
    <dbReference type="NCBI Taxonomy" id="1611254"/>
    <lineage>
        <taxon>Eukaryota</taxon>
        <taxon>Metazoa</taxon>
        <taxon>Ecdysozoa</taxon>
        <taxon>Nematoda</taxon>
        <taxon>Chromadorea</taxon>
        <taxon>Rhabditida</taxon>
        <taxon>Rhabditina</taxon>
        <taxon>Rhabditomorpha</taxon>
        <taxon>Rhabditoidea</taxon>
        <taxon>Rhabditidae</taxon>
        <taxon>Peloderinae</taxon>
        <taxon>Caenorhabditis</taxon>
    </lineage>
</organism>
<dbReference type="InterPro" id="IPR001810">
    <property type="entry name" value="F-box_dom"/>
</dbReference>
<dbReference type="OrthoDB" id="10622414at2759"/>
<dbReference type="InterPro" id="IPR012885">
    <property type="entry name" value="F-box_Sdz-33"/>
</dbReference>
<evidence type="ECO:0000256" key="1">
    <source>
        <dbReference type="SAM" id="Phobius"/>
    </source>
</evidence>
<evidence type="ECO:0000313" key="4">
    <source>
        <dbReference type="EMBL" id="PIC52829.1"/>
    </source>
</evidence>